<feature type="coiled-coil region" evidence="6">
    <location>
        <begin position="114"/>
        <end position="141"/>
    </location>
</feature>
<dbReference type="Gene3D" id="3.40.1810.10">
    <property type="entry name" value="Transcription factor, MADS-box"/>
    <property type="match status" value="1"/>
</dbReference>
<dbReference type="PANTHER" id="PTHR11945">
    <property type="entry name" value="MADS BOX PROTEIN"/>
    <property type="match status" value="1"/>
</dbReference>
<proteinExistence type="predicted"/>
<dbReference type="GO" id="GO:0045944">
    <property type="term" value="P:positive regulation of transcription by RNA polymerase II"/>
    <property type="evidence" value="ECO:0007669"/>
    <property type="project" value="InterPro"/>
</dbReference>
<dbReference type="Pfam" id="PF00319">
    <property type="entry name" value="SRF-TF"/>
    <property type="match status" value="1"/>
</dbReference>
<evidence type="ECO:0000313" key="10">
    <source>
        <dbReference type="Proteomes" id="UP000325081"/>
    </source>
</evidence>
<keyword evidence="5" id="KW-0539">Nucleus</keyword>
<dbReference type="OrthoDB" id="913454at2759"/>
<dbReference type="InterPro" id="IPR002100">
    <property type="entry name" value="TF_MADSbox"/>
</dbReference>
<keyword evidence="6" id="KW-0175">Coiled coil</keyword>
<evidence type="ECO:0000256" key="5">
    <source>
        <dbReference type="ARBA" id="ARBA00023242"/>
    </source>
</evidence>
<dbReference type="GO" id="GO:0000978">
    <property type="term" value="F:RNA polymerase II cis-regulatory region sequence-specific DNA binding"/>
    <property type="evidence" value="ECO:0007669"/>
    <property type="project" value="TreeGrafter"/>
</dbReference>
<evidence type="ECO:0000256" key="6">
    <source>
        <dbReference type="SAM" id="Coils"/>
    </source>
</evidence>
<dbReference type="InterPro" id="IPR036879">
    <property type="entry name" value="TF_MADSbox_sf"/>
</dbReference>
<keyword evidence="2" id="KW-0805">Transcription regulation</keyword>
<evidence type="ECO:0000256" key="4">
    <source>
        <dbReference type="ARBA" id="ARBA00023163"/>
    </source>
</evidence>
<dbReference type="Proteomes" id="UP000325081">
    <property type="component" value="Unassembled WGS sequence"/>
</dbReference>
<dbReference type="GO" id="GO:0046983">
    <property type="term" value="F:protein dimerization activity"/>
    <property type="evidence" value="ECO:0007669"/>
    <property type="project" value="InterPro"/>
</dbReference>
<keyword evidence="4" id="KW-0804">Transcription</keyword>
<dbReference type="PROSITE" id="PS50066">
    <property type="entry name" value="MADS_BOX_2"/>
    <property type="match status" value="1"/>
</dbReference>
<gene>
    <name evidence="9" type="ORF">STAS_26037</name>
</gene>
<dbReference type="FunFam" id="3.40.1810.10:FF:000006">
    <property type="entry name" value="Agamous-like MADS-box protein AGL62"/>
    <property type="match status" value="1"/>
</dbReference>
<dbReference type="GO" id="GO:0005634">
    <property type="term" value="C:nucleus"/>
    <property type="evidence" value="ECO:0007669"/>
    <property type="project" value="UniProtKB-SubCell"/>
</dbReference>
<dbReference type="GO" id="GO:0000981">
    <property type="term" value="F:DNA-binding transcription factor activity, RNA polymerase II-specific"/>
    <property type="evidence" value="ECO:0007669"/>
    <property type="project" value="TreeGrafter"/>
</dbReference>
<name>A0A5A7QUU4_STRAF</name>
<protein>
    <submittedName>
        <fullName evidence="9">MADS-box transcription factor</fullName>
    </submittedName>
</protein>
<dbReference type="AlphaFoldDB" id="A0A5A7QUU4"/>
<feature type="region of interest" description="Disordered" evidence="7">
    <location>
        <begin position="1"/>
        <end position="25"/>
    </location>
</feature>
<dbReference type="CDD" id="cd00265">
    <property type="entry name" value="MADS_MEF2_like"/>
    <property type="match status" value="1"/>
</dbReference>
<dbReference type="EMBL" id="BKCP01008301">
    <property type="protein sequence ID" value="GER48839.1"/>
    <property type="molecule type" value="Genomic_DNA"/>
</dbReference>
<keyword evidence="3" id="KW-0238">DNA-binding</keyword>
<evidence type="ECO:0000256" key="1">
    <source>
        <dbReference type="ARBA" id="ARBA00004123"/>
    </source>
</evidence>
<evidence type="ECO:0000259" key="8">
    <source>
        <dbReference type="PROSITE" id="PS50066"/>
    </source>
</evidence>
<dbReference type="PANTHER" id="PTHR11945:SF776">
    <property type="entry name" value="AGAMOUS-LIKE 50-RELATED"/>
    <property type="match status" value="1"/>
</dbReference>
<keyword evidence="10" id="KW-1185">Reference proteome</keyword>
<dbReference type="PRINTS" id="PR00404">
    <property type="entry name" value="MADSDOMAIN"/>
</dbReference>
<evidence type="ECO:0000313" key="9">
    <source>
        <dbReference type="EMBL" id="GER48839.1"/>
    </source>
</evidence>
<evidence type="ECO:0000256" key="3">
    <source>
        <dbReference type="ARBA" id="ARBA00023125"/>
    </source>
</evidence>
<comment type="caution">
    <text evidence="9">The sequence shown here is derived from an EMBL/GenBank/DDBJ whole genome shotgun (WGS) entry which is preliminary data.</text>
</comment>
<feature type="domain" description="MADS-box" evidence="8">
    <location>
        <begin position="22"/>
        <end position="82"/>
    </location>
</feature>
<organism evidence="9 10">
    <name type="scientific">Striga asiatica</name>
    <name type="common">Asiatic witchweed</name>
    <name type="synonym">Buchnera asiatica</name>
    <dbReference type="NCBI Taxonomy" id="4170"/>
    <lineage>
        <taxon>Eukaryota</taxon>
        <taxon>Viridiplantae</taxon>
        <taxon>Streptophyta</taxon>
        <taxon>Embryophyta</taxon>
        <taxon>Tracheophyta</taxon>
        <taxon>Spermatophyta</taxon>
        <taxon>Magnoliopsida</taxon>
        <taxon>eudicotyledons</taxon>
        <taxon>Gunneridae</taxon>
        <taxon>Pentapetalae</taxon>
        <taxon>asterids</taxon>
        <taxon>lamiids</taxon>
        <taxon>Lamiales</taxon>
        <taxon>Orobanchaceae</taxon>
        <taxon>Buchnereae</taxon>
        <taxon>Striga</taxon>
    </lineage>
</organism>
<feature type="compositionally biased region" description="Low complexity" evidence="7">
    <location>
        <begin position="1"/>
        <end position="14"/>
    </location>
</feature>
<feature type="compositionally biased region" description="Polar residues" evidence="7">
    <location>
        <begin position="283"/>
        <end position="297"/>
    </location>
</feature>
<accession>A0A5A7QUU4</accession>
<feature type="region of interest" description="Disordered" evidence="7">
    <location>
        <begin position="283"/>
        <end position="304"/>
    </location>
</feature>
<evidence type="ECO:0000256" key="2">
    <source>
        <dbReference type="ARBA" id="ARBA00023015"/>
    </source>
</evidence>
<reference evidence="10" key="1">
    <citation type="journal article" date="2019" name="Curr. Biol.">
        <title>Genome Sequence of Striga asiatica Provides Insight into the Evolution of Plant Parasitism.</title>
        <authorList>
            <person name="Yoshida S."/>
            <person name="Kim S."/>
            <person name="Wafula E.K."/>
            <person name="Tanskanen J."/>
            <person name="Kim Y.M."/>
            <person name="Honaas L."/>
            <person name="Yang Z."/>
            <person name="Spallek T."/>
            <person name="Conn C.E."/>
            <person name="Ichihashi Y."/>
            <person name="Cheong K."/>
            <person name="Cui S."/>
            <person name="Der J.P."/>
            <person name="Gundlach H."/>
            <person name="Jiao Y."/>
            <person name="Hori C."/>
            <person name="Ishida J.K."/>
            <person name="Kasahara H."/>
            <person name="Kiba T."/>
            <person name="Kim M.S."/>
            <person name="Koo N."/>
            <person name="Laohavisit A."/>
            <person name="Lee Y.H."/>
            <person name="Lumba S."/>
            <person name="McCourt P."/>
            <person name="Mortimer J.C."/>
            <person name="Mutuku J.M."/>
            <person name="Nomura T."/>
            <person name="Sasaki-Sekimoto Y."/>
            <person name="Seto Y."/>
            <person name="Wang Y."/>
            <person name="Wakatake T."/>
            <person name="Sakakibara H."/>
            <person name="Demura T."/>
            <person name="Yamaguchi S."/>
            <person name="Yoneyama K."/>
            <person name="Manabe R.I."/>
            <person name="Nelson D.C."/>
            <person name="Schulman A.H."/>
            <person name="Timko M.P."/>
            <person name="dePamphilis C.W."/>
            <person name="Choi D."/>
            <person name="Shirasu K."/>
        </authorList>
    </citation>
    <scope>NUCLEOTIDE SEQUENCE [LARGE SCALE GENOMIC DNA]</scope>
    <source>
        <strain evidence="10">cv. UVA1</strain>
    </source>
</reference>
<dbReference type="InterPro" id="IPR033896">
    <property type="entry name" value="MEF2-like_N"/>
</dbReference>
<comment type="subcellular location">
    <subcellularLocation>
        <location evidence="1">Nucleus</location>
    </subcellularLocation>
</comment>
<sequence>MEFSSQQNNPSQSNTGRRRKGKGRQRIAIEKIANETNRQVTFSKRRAGLFKKASELSTLCGAESAIVVFSPSDKAHSFGNPSVDDITDRFLSQVTLKRPDNEWAYLDPHNNPIMRHRNMELANLEAQLEREKKHNKEEKATREVGRAHIGSPPNLNGLNYKELKQLKKSVFEFKRSFEAKMKNATRALDVGPDYGSLSGYAALSDIKPNVGLPNNGPVGENPSAGFFLGHHGYVDPFDPTVGSYGFAFANNNPQEGGGSGFGLSSYDGGFGSDVVTQGGVQRGTLQGYGQDQSQGFSNYYGGGN</sequence>
<evidence type="ECO:0000256" key="7">
    <source>
        <dbReference type="SAM" id="MobiDB-lite"/>
    </source>
</evidence>
<dbReference type="SMART" id="SM00432">
    <property type="entry name" value="MADS"/>
    <property type="match status" value="1"/>
</dbReference>
<dbReference type="SUPFAM" id="SSF55455">
    <property type="entry name" value="SRF-like"/>
    <property type="match status" value="1"/>
</dbReference>
<feature type="compositionally biased region" description="Basic residues" evidence="7">
    <location>
        <begin position="16"/>
        <end position="25"/>
    </location>
</feature>